<evidence type="ECO:0000256" key="1">
    <source>
        <dbReference type="SAM" id="MobiDB-lite"/>
    </source>
</evidence>
<protein>
    <submittedName>
        <fullName evidence="2">DNA-directed RNA polymerase I, subunit RPA34.5</fullName>
    </submittedName>
</protein>
<dbReference type="STRING" id="1081103.A0A0B2WK12"/>
<feature type="compositionally biased region" description="Low complexity" evidence="1">
    <location>
        <begin position="172"/>
        <end position="184"/>
    </location>
</feature>
<reference evidence="2 3" key="1">
    <citation type="journal article" date="2014" name="Proc. Natl. Acad. Sci. U.S.A.">
        <title>Trajectory and genomic determinants of fungal-pathogen speciation and host adaptation.</title>
        <authorList>
            <person name="Hu X."/>
            <person name="Xiao G."/>
            <person name="Zheng P."/>
            <person name="Shang Y."/>
            <person name="Su Y."/>
            <person name="Zhang X."/>
            <person name="Liu X."/>
            <person name="Zhan S."/>
            <person name="St Leger R.J."/>
            <person name="Wang C."/>
        </authorList>
    </citation>
    <scope>NUCLEOTIDE SEQUENCE [LARGE SCALE GENOMIC DNA]</scope>
    <source>
        <strain evidence="2 3">ARSEF 1941</strain>
    </source>
</reference>
<dbReference type="EMBL" id="AZHE01000051">
    <property type="protein sequence ID" value="KHN93797.1"/>
    <property type="molecule type" value="Genomic_DNA"/>
</dbReference>
<dbReference type="HOGENOM" id="CLU_398527_0_0_1"/>
<dbReference type="GO" id="GO:0000428">
    <property type="term" value="C:DNA-directed RNA polymerase complex"/>
    <property type="evidence" value="ECO:0007669"/>
    <property type="project" value="UniProtKB-KW"/>
</dbReference>
<gene>
    <name evidence="2" type="ORF">MAM_08324</name>
</gene>
<keyword evidence="2" id="KW-0804">Transcription</keyword>
<sequence length="718" mass="75506">MAPKQSFKVHSLNRLIEDTNKGLSAEAHYNKRRANKSTASIKKEPGAIDRAIFGNNSEDDESDGSSSGSSDEDGSDFLQKLQATKTSTAIAPVRPAKKPSKKDEIADSDYERQSNFKKAAPVKSKQPGQPKTSSSDDSSSESESESEPGLKSTQGEQKVRANGAPLKIVAPSSSSSSDSSSGSDSAEDEGATSSSDDSRAKKAAVTKSKDTMSSDEESGNSASDSDSGNESEPALSTKSKPGTTSANGTSTNTTSETSSSDEGTENQNETVTETKPIATGKPAPDKPSDNSSSEDSSEEDADVSMHIADRERGHQATLPDFIAPDFVLRKSDDGANGQDVARICNQANLQGKQVWYFTVPANVPISVVQNMEIPMNQSQTGNSIFSHGGEDYGISVDSMTPKSSIQILIPSSDGARYQSGKTSLRYRCSCPAGMANRCFCSASRSIDQVLQVKKITQLGQASATASSVGPAPKPPPRQQPEGLKARYKPFGVNSPMGQIGVDLSFEVENDTEMAGAPAQGSTQSKSDKKEKRKNQKGKGQSEAPSKGKRKHISSEDDAVAAAEQLMEENLSAETKSKKQKTERSGSPDLGSDAPSSSAVSKKQRLFVPPAIPASTPSSKSKSSKSKPETPASKPRETAVPVPQIPGSAQPKVSPVPIPQPGVTSTPLTSKSAKKSKKKTKTPDVTAETQSPTSSTQPAGKTSRNKVTPVPMPKLHTTG</sequence>
<feature type="compositionally biased region" description="Basic and acidic residues" evidence="1">
    <location>
        <begin position="574"/>
        <end position="585"/>
    </location>
</feature>
<dbReference type="RefSeq" id="XP_040674863.1">
    <property type="nucleotide sequence ID" value="XM_040827122.1"/>
</dbReference>
<dbReference type="Gene3D" id="6.20.250.70">
    <property type="match status" value="1"/>
</dbReference>
<dbReference type="OrthoDB" id="76224at2759"/>
<feature type="region of interest" description="Disordered" evidence="1">
    <location>
        <begin position="512"/>
        <end position="718"/>
    </location>
</feature>
<organism evidence="2 3">
    <name type="scientific">Metarhizium album (strain ARSEF 1941)</name>
    <dbReference type="NCBI Taxonomy" id="1081103"/>
    <lineage>
        <taxon>Eukaryota</taxon>
        <taxon>Fungi</taxon>
        <taxon>Dikarya</taxon>
        <taxon>Ascomycota</taxon>
        <taxon>Pezizomycotina</taxon>
        <taxon>Sordariomycetes</taxon>
        <taxon>Hypocreomycetidae</taxon>
        <taxon>Hypocreales</taxon>
        <taxon>Clavicipitaceae</taxon>
        <taxon>Metarhizium</taxon>
    </lineage>
</organism>
<evidence type="ECO:0000313" key="2">
    <source>
        <dbReference type="EMBL" id="KHN93797.1"/>
    </source>
</evidence>
<feature type="compositionally biased region" description="Low complexity" evidence="1">
    <location>
        <begin position="242"/>
        <end position="261"/>
    </location>
</feature>
<feature type="region of interest" description="Disordered" evidence="1">
    <location>
        <begin position="1"/>
        <end position="303"/>
    </location>
</feature>
<dbReference type="InterPro" id="IPR053263">
    <property type="entry name" value="Euk_RPA34_RNAP_subunit"/>
</dbReference>
<dbReference type="Proteomes" id="UP000030816">
    <property type="component" value="Unassembled WGS sequence"/>
</dbReference>
<feature type="compositionally biased region" description="Basic and acidic residues" evidence="1">
    <location>
        <begin position="101"/>
        <end position="114"/>
    </location>
</feature>
<keyword evidence="2" id="KW-0240">DNA-directed RNA polymerase</keyword>
<dbReference type="GeneID" id="63742779"/>
<dbReference type="PANTHER" id="PTHR28155">
    <property type="entry name" value="ACR243WP"/>
    <property type="match status" value="1"/>
</dbReference>
<accession>A0A0B2WK12</accession>
<feature type="compositionally biased region" description="Low complexity" evidence="1">
    <location>
        <begin position="219"/>
        <end position="232"/>
    </location>
</feature>
<dbReference type="AlphaFoldDB" id="A0A0B2WK12"/>
<feature type="region of interest" description="Disordered" evidence="1">
    <location>
        <begin position="462"/>
        <end position="493"/>
    </location>
</feature>
<keyword evidence="3" id="KW-1185">Reference proteome</keyword>
<dbReference type="InterPro" id="IPR013240">
    <property type="entry name" value="DNA-dir_RNA_pol1_su_RPA34"/>
</dbReference>
<dbReference type="Pfam" id="PF08208">
    <property type="entry name" value="RNA_polI_A34"/>
    <property type="match status" value="2"/>
</dbReference>
<comment type="caution">
    <text evidence="2">The sequence shown here is derived from an EMBL/GenBank/DDBJ whole genome shotgun (WGS) entry which is preliminary data.</text>
</comment>
<dbReference type="PANTHER" id="PTHR28155:SF1">
    <property type="entry name" value="DNA-DIRECTED RNA POLYMERASE I SUBUNIT RPA34.5-DOMAIN-CONTAINING PROTEIN"/>
    <property type="match status" value="1"/>
</dbReference>
<proteinExistence type="predicted"/>
<dbReference type="GO" id="GO:0006360">
    <property type="term" value="P:transcription by RNA polymerase I"/>
    <property type="evidence" value="ECO:0007669"/>
    <property type="project" value="InterPro"/>
</dbReference>
<evidence type="ECO:0000313" key="3">
    <source>
        <dbReference type="Proteomes" id="UP000030816"/>
    </source>
</evidence>
<feature type="compositionally biased region" description="Polar residues" evidence="1">
    <location>
        <begin position="686"/>
        <end position="705"/>
    </location>
</feature>
<name>A0A0B2WK12_METAS</name>